<dbReference type="GO" id="GO:0005829">
    <property type="term" value="C:cytosol"/>
    <property type="evidence" value="ECO:0007669"/>
    <property type="project" value="TreeGrafter"/>
</dbReference>
<dbReference type="GO" id="GO:0010181">
    <property type="term" value="F:FMN binding"/>
    <property type="evidence" value="ECO:0007669"/>
    <property type="project" value="TreeGrafter"/>
</dbReference>
<dbReference type="Proteomes" id="UP000183417">
    <property type="component" value="Unassembled WGS sequence"/>
</dbReference>
<dbReference type="Pfam" id="PF03358">
    <property type="entry name" value="FMN_red"/>
    <property type="match status" value="1"/>
</dbReference>
<protein>
    <submittedName>
        <fullName evidence="2">Chromate reductase</fullName>
    </submittedName>
</protein>
<evidence type="ECO:0000313" key="2">
    <source>
        <dbReference type="EMBL" id="SDY20551.1"/>
    </source>
</evidence>
<name>A0A1H3HYL1_9BURK</name>
<dbReference type="InterPro" id="IPR029039">
    <property type="entry name" value="Flavoprotein-like_sf"/>
</dbReference>
<gene>
    <name evidence="2" type="ORF">SAMN05421547_103100</name>
</gene>
<dbReference type="PANTHER" id="PTHR30543:SF21">
    <property type="entry name" value="NAD(P)H-DEPENDENT FMN REDUCTASE LOT6"/>
    <property type="match status" value="1"/>
</dbReference>
<organism evidence="2 3">
    <name type="scientific">Delftia lacustris</name>
    <dbReference type="NCBI Taxonomy" id="558537"/>
    <lineage>
        <taxon>Bacteria</taxon>
        <taxon>Pseudomonadati</taxon>
        <taxon>Pseudomonadota</taxon>
        <taxon>Betaproteobacteria</taxon>
        <taxon>Burkholderiales</taxon>
        <taxon>Comamonadaceae</taxon>
        <taxon>Delftia</taxon>
    </lineage>
</organism>
<dbReference type="RefSeq" id="WP_074921158.1">
    <property type="nucleotide sequence ID" value="NZ_CP141274.1"/>
</dbReference>
<dbReference type="Gene3D" id="3.40.50.360">
    <property type="match status" value="1"/>
</dbReference>
<dbReference type="GeneID" id="94689336"/>
<dbReference type="PANTHER" id="PTHR30543">
    <property type="entry name" value="CHROMATE REDUCTASE"/>
    <property type="match status" value="1"/>
</dbReference>
<dbReference type="SUPFAM" id="SSF52218">
    <property type="entry name" value="Flavoproteins"/>
    <property type="match status" value="1"/>
</dbReference>
<proteinExistence type="predicted"/>
<evidence type="ECO:0000313" key="3">
    <source>
        <dbReference type="Proteomes" id="UP000183417"/>
    </source>
</evidence>
<dbReference type="InterPro" id="IPR050712">
    <property type="entry name" value="NAD(P)H-dep_reductase"/>
</dbReference>
<dbReference type="InterPro" id="IPR005025">
    <property type="entry name" value="FMN_Rdtase-like_dom"/>
</dbReference>
<feature type="domain" description="NADPH-dependent FMN reductase-like" evidence="1">
    <location>
        <begin position="1"/>
        <end position="147"/>
    </location>
</feature>
<reference evidence="2 3" key="1">
    <citation type="submission" date="2016-10" db="EMBL/GenBank/DDBJ databases">
        <authorList>
            <person name="de Groot N.N."/>
        </authorList>
    </citation>
    <scope>NUCLEOTIDE SEQUENCE [LARGE SCALE GENOMIC DNA]</scope>
    <source>
        <strain evidence="2 3">LMG 24775</strain>
    </source>
</reference>
<evidence type="ECO:0000259" key="1">
    <source>
        <dbReference type="Pfam" id="PF03358"/>
    </source>
</evidence>
<sequence>MDIIGLCGSLRRHSLNRLLLELAGECLPPQATMQVCDWRALPPLDADLLATGMPEPVHQLRERIRRADAVVLATPEYNFSIPGMFKNALDWISRGEDQPFRHKPVALVSASPGPLGGARVQYELRKVLQCMEADVLARPEVFVGQAAQKFDSQGLCTDAATRSFVTAQMQALGRLVAQHRRLHDSAQIPGLHD</sequence>
<dbReference type="GO" id="GO:0016491">
    <property type="term" value="F:oxidoreductase activity"/>
    <property type="evidence" value="ECO:0007669"/>
    <property type="project" value="InterPro"/>
</dbReference>
<accession>A0A1H3HYL1</accession>
<dbReference type="AlphaFoldDB" id="A0A1H3HYL1"/>
<dbReference type="EMBL" id="FNPE01000003">
    <property type="protein sequence ID" value="SDY20551.1"/>
    <property type="molecule type" value="Genomic_DNA"/>
</dbReference>